<proteinExistence type="predicted"/>
<keyword evidence="2 3" id="KW-0040">ANK repeat</keyword>
<dbReference type="Proteomes" id="UP001152622">
    <property type="component" value="Chromosome 7"/>
</dbReference>
<dbReference type="PROSITE" id="PS50088">
    <property type="entry name" value="ANK_REPEAT"/>
    <property type="match status" value="1"/>
</dbReference>
<dbReference type="OrthoDB" id="194358at2759"/>
<evidence type="ECO:0008006" key="6">
    <source>
        <dbReference type="Google" id="ProtNLM"/>
    </source>
</evidence>
<dbReference type="Pfam" id="PF13637">
    <property type="entry name" value="Ank_4"/>
    <property type="match status" value="1"/>
</dbReference>
<dbReference type="PANTHER" id="PTHR24201">
    <property type="entry name" value="ANK_REP_REGION DOMAIN-CONTAINING PROTEIN"/>
    <property type="match status" value="1"/>
</dbReference>
<protein>
    <recommendedName>
        <fullName evidence="6">Ankyrin repeat domain-containing protein 66</fullName>
    </recommendedName>
</protein>
<dbReference type="SUPFAM" id="SSF48403">
    <property type="entry name" value="Ankyrin repeat"/>
    <property type="match status" value="1"/>
</dbReference>
<dbReference type="EMBL" id="JAINUF010000007">
    <property type="protein sequence ID" value="KAJ8353289.1"/>
    <property type="molecule type" value="Genomic_DNA"/>
</dbReference>
<feature type="repeat" description="ANK" evidence="3">
    <location>
        <begin position="20"/>
        <end position="52"/>
    </location>
</feature>
<dbReference type="PANTHER" id="PTHR24201:SF15">
    <property type="entry name" value="ANKYRIN REPEAT DOMAIN-CONTAINING PROTEIN 66"/>
    <property type="match status" value="1"/>
</dbReference>
<evidence type="ECO:0000313" key="5">
    <source>
        <dbReference type="Proteomes" id="UP001152622"/>
    </source>
</evidence>
<gene>
    <name evidence="4" type="ORF">SKAU_G00208560</name>
</gene>
<dbReference type="AlphaFoldDB" id="A0A9Q1F8A5"/>
<dbReference type="InterPro" id="IPR036770">
    <property type="entry name" value="Ankyrin_rpt-contain_sf"/>
</dbReference>
<reference evidence="4" key="1">
    <citation type="journal article" date="2023" name="Science">
        <title>Genome structures resolve the early diversification of teleost fishes.</title>
        <authorList>
            <person name="Parey E."/>
            <person name="Louis A."/>
            <person name="Montfort J."/>
            <person name="Bouchez O."/>
            <person name="Roques C."/>
            <person name="Iampietro C."/>
            <person name="Lluch J."/>
            <person name="Castinel A."/>
            <person name="Donnadieu C."/>
            <person name="Desvignes T."/>
            <person name="Floi Bucao C."/>
            <person name="Jouanno E."/>
            <person name="Wen M."/>
            <person name="Mejri S."/>
            <person name="Dirks R."/>
            <person name="Jansen H."/>
            <person name="Henkel C."/>
            <person name="Chen W.J."/>
            <person name="Zahm M."/>
            <person name="Cabau C."/>
            <person name="Klopp C."/>
            <person name="Thompson A.W."/>
            <person name="Robinson-Rechavi M."/>
            <person name="Braasch I."/>
            <person name="Lecointre G."/>
            <person name="Bobe J."/>
            <person name="Postlethwait J.H."/>
            <person name="Berthelot C."/>
            <person name="Roest Crollius H."/>
            <person name="Guiguen Y."/>
        </authorList>
    </citation>
    <scope>NUCLEOTIDE SEQUENCE</scope>
    <source>
        <strain evidence="4">WJC10195</strain>
    </source>
</reference>
<name>A0A9Q1F8A5_SYNKA</name>
<sequence>MDMLRILVENGARPCLRTDSGWTPAHFAAKSGRLSTLRLLHSIHAPIDKEDCSGDRPSRIADIYGHKDCVEFLETAEMECRDYRRMACLRGVVLDDTDEEWEEQVEEIVHRRGGTKGDKKGNMCVAKRTVKLQTKVSAMSRMHI</sequence>
<keyword evidence="1" id="KW-0677">Repeat</keyword>
<evidence type="ECO:0000256" key="3">
    <source>
        <dbReference type="PROSITE-ProRule" id="PRU00023"/>
    </source>
</evidence>
<evidence type="ECO:0000256" key="2">
    <source>
        <dbReference type="ARBA" id="ARBA00023043"/>
    </source>
</evidence>
<evidence type="ECO:0000313" key="4">
    <source>
        <dbReference type="EMBL" id="KAJ8353289.1"/>
    </source>
</evidence>
<dbReference type="InterPro" id="IPR002110">
    <property type="entry name" value="Ankyrin_rpt"/>
</dbReference>
<dbReference type="InterPro" id="IPR050776">
    <property type="entry name" value="Ank_Repeat/CDKN_Inhibitor"/>
</dbReference>
<accession>A0A9Q1F8A5</accession>
<organism evidence="4 5">
    <name type="scientific">Synaphobranchus kaupii</name>
    <name type="common">Kaup's arrowtooth eel</name>
    <dbReference type="NCBI Taxonomy" id="118154"/>
    <lineage>
        <taxon>Eukaryota</taxon>
        <taxon>Metazoa</taxon>
        <taxon>Chordata</taxon>
        <taxon>Craniata</taxon>
        <taxon>Vertebrata</taxon>
        <taxon>Euteleostomi</taxon>
        <taxon>Actinopterygii</taxon>
        <taxon>Neopterygii</taxon>
        <taxon>Teleostei</taxon>
        <taxon>Anguilliformes</taxon>
        <taxon>Synaphobranchidae</taxon>
        <taxon>Synaphobranchus</taxon>
    </lineage>
</organism>
<dbReference type="PROSITE" id="PS50297">
    <property type="entry name" value="ANK_REP_REGION"/>
    <property type="match status" value="1"/>
</dbReference>
<comment type="caution">
    <text evidence="4">The sequence shown here is derived from an EMBL/GenBank/DDBJ whole genome shotgun (WGS) entry which is preliminary data.</text>
</comment>
<dbReference type="Gene3D" id="1.25.40.20">
    <property type="entry name" value="Ankyrin repeat-containing domain"/>
    <property type="match status" value="1"/>
</dbReference>
<keyword evidence="5" id="KW-1185">Reference proteome</keyword>
<evidence type="ECO:0000256" key="1">
    <source>
        <dbReference type="ARBA" id="ARBA00022737"/>
    </source>
</evidence>